<feature type="transmembrane region" description="Helical" evidence="1">
    <location>
        <begin position="20"/>
        <end position="44"/>
    </location>
</feature>
<organism evidence="2 3">
    <name type="scientific">Halolamina pelagica</name>
    <dbReference type="NCBI Taxonomy" id="699431"/>
    <lineage>
        <taxon>Archaea</taxon>
        <taxon>Methanobacteriati</taxon>
        <taxon>Methanobacteriota</taxon>
        <taxon>Stenosarchaea group</taxon>
        <taxon>Halobacteria</taxon>
        <taxon>Halobacteriales</taxon>
        <taxon>Haloferacaceae</taxon>
    </lineage>
</organism>
<keyword evidence="3" id="KW-1185">Reference proteome</keyword>
<dbReference type="EMBL" id="FOXI01000001">
    <property type="protein sequence ID" value="SFP14766.1"/>
    <property type="molecule type" value="Genomic_DNA"/>
</dbReference>
<evidence type="ECO:0000256" key="1">
    <source>
        <dbReference type="SAM" id="Phobius"/>
    </source>
</evidence>
<dbReference type="Proteomes" id="UP000183769">
    <property type="component" value="Unassembled WGS sequence"/>
</dbReference>
<gene>
    <name evidence="2" type="ORF">SAMN05216277_101474</name>
</gene>
<proteinExistence type="predicted"/>
<keyword evidence="1" id="KW-0812">Transmembrane</keyword>
<dbReference type="InterPro" id="IPR055690">
    <property type="entry name" value="DUF7266"/>
</dbReference>
<evidence type="ECO:0000313" key="2">
    <source>
        <dbReference type="EMBL" id="SFP14766.1"/>
    </source>
</evidence>
<sequence>MTDGPTTAGSDRPLLGDERAVSTTLAYTLTLSISAVLVSGLLIAGGGLIEDQRQAITADELSVSGQQLAGGLEDADRLAGAAENGTVEVDVWLPADVGAGGEYRLRLVNHPTPADQPARGTVVVSAESVDVTRNVSFRTENPVANGTLSGGPVTIVVADDDGDGDPELVVYEEGEAP</sequence>
<dbReference type="RefSeq" id="WP_074875198.1">
    <property type="nucleotide sequence ID" value="NZ_FOXI01000001.1"/>
</dbReference>
<evidence type="ECO:0008006" key="4">
    <source>
        <dbReference type="Google" id="ProtNLM"/>
    </source>
</evidence>
<dbReference type="AlphaFoldDB" id="A0A1I5N0A4"/>
<keyword evidence="1" id="KW-0472">Membrane</keyword>
<reference evidence="3" key="1">
    <citation type="submission" date="2016-10" db="EMBL/GenBank/DDBJ databases">
        <authorList>
            <person name="Varghese N."/>
            <person name="Submissions S."/>
        </authorList>
    </citation>
    <scope>NUCLEOTIDE SEQUENCE [LARGE SCALE GENOMIC DNA]</scope>
    <source>
        <strain evidence="3">CGMCC 1.10329</strain>
    </source>
</reference>
<keyword evidence="1" id="KW-1133">Transmembrane helix</keyword>
<protein>
    <recommendedName>
        <fullName evidence="4">Secreted glycoprotein</fullName>
    </recommendedName>
</protein>
<dbReference type="OrthoDB" id="226715at2157"/>
<name>A0A1I5N0A4_9EURY</name>
<evidence type="ECO:0000313" key="3">
    <source>
        <dbReference type="Proteomes" id="UP000183769"/>
    </source>
</evidence>
<accession>A0A1I5N0A4</accession>
<dbReference type="Pfam" id="PF23928">
    <property type="entry name" value="DUF7266"/>
    <property type="match status" value="1"/>
</dbReference>